<evidence type="ECO:0000259" key="8">
    <source>
        <dbReference type="SMART" id="SM00415"/>
    </source>
</evidence>
<dbReference type="AlphaFoldDB" id="A0A093CS29"/>
<gene>
    <name evidence="9" type="ORF">N339_02902</name>
</gene>
<dbReference type="Gene3D" id="1.10.10.10">
    <property type="entry name" value="Winged helix-like DNA-binding domain superfamily/Winged helix DNA-binding domain"/>
    <property type="match status" value="1"/>
</dbReference>
<keyword evidence="9" id="KW-0346">Stress response</keyword>
<comment type="subcellular location">
    <subcellularLocation>
        <location evidence="1">Nucleus</location>
    </subcellularLocation>
</comment>
<dbReference type="Pfam" id="PF00447">
    <property type="entry name" value="HSF_DNA-bind"/>
    <property type="match status" value="1"/>
</dbReference>
<dbReference type="GO" id="GO:0005634">
    <property type="term" value="C:nucleus"/>
    <property type="evidence" value="ECO:0007669"/>
    <property type="project" value="UniProtKB-SubCell"/>
</dbReference>
<evidence type="ECO:0000256" key="6">
    <source>
        <dbReference type="ARBA" id="ARBA00023242"/>
    </source>
</evidence>
<feature type="non-terminal residue" evidence="9">
    <location>
        <position position="134"/>
    </location>
</feature>
<keyword evidence="10" id="KW-1185">Reference proteome</keyword>
<feature type="non-terminal residue" evidence="9">
    <location>
        <position position="1"/>
    </location>
</feature>
<dbReference type="InterPro" id="IPR036390">
    <property type="entry name" value="WH_DNA-bd_sf"/>
</dbReference>
<dbReference type="PANTHER" id="PTHR10015:SF336">
    <property type="entry name" value="HEAT SHOCK TRANSCRIPTION FACTOR, Y-LINKED"/>
    <property type="match status" value="1"/>
</dbReference>
<dbReference type="PANTHER" id="PTHR10015">
    <property type="entry name" value="HEAT SHOCK TRANSCRIPTION FACTOR"/>
    <property type="match status" value="1"/>
</dbReference>
<dbReference type="EMBL" id="KL247397">
    <property type="protein sequence ID" value="KFV15719.1"/>
    <property type="molecule type" value="Genomic_DNA"/>
</dbReference>
<dbReference type="SMART" id="SM00415">
    <property type="entry name" value="HSF"/>
    <property type="match status" value="1"/>
</dbReference>
<feature type="domain" description="HSF-type DNA-binding" evidence="8">
    <location>
        <begin position="2"/>
        <end position="117"/>
    </location>
</feature>
<dbReference type="Proteomes" id="UP000053149">
    <property type="component" value="Unassembled WGS sequence"/>
</dbReference>
<sequence length="134" mass="15586">LRFPQKLWELVESDQFRSIWWTEGGKYVAINEELFKEEVLGRKGPVQVFSTQNMLSFHRQMNLYGFIKINPAFRRPASLPECLAEAAAASAHSKILCYYNANFNREHPHLLELCRRRVSLKRRAPGAPEKDARP</sequence>
<dbReference type="FunFam" id="1.10.10.10:FF:000349">
    <property type="entry name" value="Heat shock transcription factor, Y-linked"/>
    <property type="match status" value="1"/>
</dbReference>
<evidence type="ECO:0000313" key="9">
    <source>
        <dbReference type="EMBL" id="KFV15719.1"/>
    </source>
</evidence>
<name>A0A093CS29_9AVES</name>
<reference evidence="9 10" key="1">
    <citation type="submission" date="2014-04" db="EMBL/GenBank/DDBJ databases">
        <title>Genome evolution of avian class.</title>
        <authorList>
            <person name="Zhang G."/>
            <person name="Li C."/>
        </authorList>
    </citation>
    <scope>NUCLEOTIDE SEQUENCE [LARGE SCALE GENOMIC DNA]</scope>
    <source>
        <strain evidence="9">BGI_N339</strain>
    </source>
</reference>
<dbReference type="GO" id="GO:0043565">
    <property type="term" value="F:sequence-specific DNA binding"/>
    <property type="evidence" value="ECO:0007669"/>
    <property type="project" value="InterPro"/>
</dbReference>
<accession>A0A093CS29</accession>
<organism evidence="9 10">
    <name type="scientific">Pterocles gutturalis</name>
    <name type="common">yellow-throated sandgrouse</name>
    <dbReference type="NCBI Taxonomy" id="240206"/>
    <lineage>
        <taxon>Eukaryota</taxon>
        <taxon>Metazoa</taxon>
        <taxon>Chordata</taxon>
        <taxon>Craniata</taxon>
        <taxon>Vertebrata</taxon>
        <taxon>Euteleostomi</taxon>
        <taxon>Archelosauria</taxon>
        <taxon>Archosauria</taxon>
        <taxon>Dinosauria</taxon>
        <taxon>Saurischia</taxon>
        <taxon>Theropoda</taxon>
        <taxon>Coelurosauria</taxon>
        <taxon>Aves</taxon>
        <taxon>Neognathae</taxon>
        <taxon>Neoaves</taxon>
        <taxon>Columbimorphae</taxon>
        <taxon>Pterocliformes</taxon>
        <taxon>Pteroclidae</taxon>
        <taxon>Pterocles</taxon>
    </lineage>
</organism>
<keyword evidence="4" id="KW-0238">DNA-binding</keyword>
<evidence type="ECO:0000256" key="3">
    <source>
        <dbReference type="ARBA" id="ARBA00023015"/>
    </source>
</evidence>
<keyword evidence="5" id="KW-0804">Transcription</keyword>
<evidence type="ECO:0000256" key="5">
    <source>
        <dbReference type="ARBA" id="ARBA00023163"/>
    </source>
</evidence>
<dbReference type="GO" id="GO:0003700">
    <property type="term" value="F:DNA-binding transcription factor activity"/>
    <property type="evidence" value="ECO:0007669"/>
    <property type="project" value="InterPro"/>
</dbReference>
<comment type="similarity">
    <text evidence="2 7">Belongs to the HSF family.</text>
</comment>
<evidence type="ECO:0000256" key="7">
    <source>
        <dbReference type="RuleBase" id="RU004020"/>
    </source>
</evidence>
<evidence type="ECO:0000256" key="4">
    <source>
        <dbReference type="ARBA" id="ARBA00023125"/>
    </source>
</evidence>
<evidence type="ECO:0000313" key="10">
    <source>
        <dbReference type="Proteomes" id="UP000053149"/>
    </source>
</evidence>
<dbReference type="InterPro" id="IPR036388">
    <property type="entry name" value="WH-like_DNA-bd_sf"/>
</dbReference>
<keyword evidence="6" id="KW-0539">Nucleus</keyword>
<dbReference type="SUPFAM" id="SSF46785">
    <property type="entry name" value="Winged helix' DNA-binding domain"/>
    <property type="match status" value="1"/>
</dbReference>
<keyword evidence="3" id="KW-0805">Transcription regulation</keyword>
<evidence type="ECO:0000256" key="2">
    <source>
        <dbReference type="ARBA" id="ARBA00006403"/>
    </source>
</evidence>
<dbReference type="InterPro" id="IPR000232">
    <property type="entry name" value="HSF_DNA-bd"/>
</dbReference>
<evidence type="ECO:0000256" key="1">
    <source>
        <dbReference type="ARBA" id="ARBA00004123"/>
    </source>
</evidence>
<proteinExistence type="inferred from homology"/>
<protein>
    <submittedName>
        <fullName evidence="9">Heat shock transcription factor, Y-linked</fullName>
    </submittedName>
</protein>